<dbReference type="OrthoDB" id="3180714at2759"/>
<dbReference type="AlphaFoldDB" id="A0A8H4UCD2"/>
<organism evidence="2 3">
    <name type="scientific">Fusarium zealandicum</name>
    <dbReference type="NCBI Taxonomy" id="1053134"/>
    <lineage>
        <taxon>Eukaryota</taxon>
        <taxon>Fungi</taxon>
        <taxon>Dikarya</taxon>
        <taxon>Ascomycota</taxon>
        <taxon>Pezizomycotina</taxon>
        <taxon>Sordariomycetes</taxon>
        <taxon>Hypocreomycetidae</taxon>
        <taxon>Hypocreales</taxon>
        <taxon>Nectriaceae</taxon>
        <taxon>Fusarium</taxon>
        <taxon>Fusarium staphyleae species complex</taxon>
    </lineage>
</organism>
<reference evidence="2" key="1">
    <citation type="journal article" date="2020" name="BMC Genomics">
        <title>Correction to: Identification and distribution of gene clusters required for synthesis of sphingolipid metabolism inhibitors in diverse species of the filamentous fungus Fusarium.</title>
        <authorList>
            <person name="Kim H.S."/>
            <person name="Lohmar J.M."/>
            <person name="Busman M."/>
            <person name="Brown D.W."/>
            <person name="Naumann T.A."/>
            <person name="Divon H.H."/>
            <person name="Lysoe E."/>
            <person name="Uhlig S."/>
            <person name="Proctor R.H."/>
        </authorList>
    </citation>
    <scope>NUCLEOTIDE SEQUENCE</scope>
    <source>
        <strain evidence="2">NRRL 22465</strain>
    </source>
</reference>
<evidence type="ECO:0000313" key="2">
    <source>
        <dbReference type="EMBL" id="KAF4973837.1"/>
    </source>
</evidence>
<gene>
    <name evidence="2" type="ORF">FZEAL_9202</name>
</gene>
<comment type="caution">
    <text evidence="2">The sequence shown here is derived from an EMBL/GenBank/DDBJ whole genome shotgun (WGS) entry which is preliminary data.</text>
</comment>
<feature type="region of interest" description="Disordered" evidence="1">
    <location>
        <begin position="89"/>
        <end position="120"/>
    </location>
</feature>
<keyword evidence="3" id="KW-1185">Reference proteome</keyword>
<sequence>MDTQGKDLGLKTMSISLVIDDIPRLDLEAKEELCTSDNGTASFDAGDEETPNKEKELAAAIPSTPSEKFLLCKDILSLDQLSSSLDTIATEYGGTSGSEAGFASDSDFWSDDEDDDTTLE</sequence>
<dbReference type="EMBL" id="JABEYC010000833">
    <property type="protein sequence ID" value="KAF4973837.1"/>
    <property type="molecule type" value="Genomic_DNA"/>
</dbReference>
<dbReference type="Proteomes" id="UP000635477">
    <property type="component" value="Unassembled WGS sequence"/>
</dbReference>
<proteinExistence type="predicted"/>
<evidence type="ECO:0000313" key="3">
    <source>
        <dbReference type="Proteomes" id="UP000635477"/>
    </source>
</evidence>
<name>A0A8H4UCD2_9HYPO</name>
<evidence type="ECO:0000256" key="1">
    <source>
        <dbReference type="SAM" id="MobiDB-lite"/>
    </source>
</evidence>
<accession>A0A8H4UCD2</accession>
<protein>
    <submittedName>
        <fullName evidence="2">Uncharacterized protein</fullName>
    </submittedName>
</protein>
<feature type="compositionally biased region" description="Acidic residues" evidence="1">
    <location>
        <begin position="108"/>
        <end position="120"/>
    </location>
</feature>
<reference evidence="2" key="2">
    <citation type="submission" date="2020-05" db="EMBL/GenBank/DDBJ databases">
        <authorList>
            <person name="Kim H.-S."/>
            <person name="Proctor R.H."/>
            <person name="Brown D.W."/>
        </authorList>
    </citation>
    <scope>NUCLEOTIDE SEQUENCE</scope>
    <source>
        <strain evidence="2">NRRL 22465</strain>
    </source>
</reference>